<dbReference type="OrthoDB" id="419598at2759"/>
<dbReference type="InterPro" id="IPR051609">
    <property type="entry name" value="NmrA/Isoflavone_reductase-like"/>
</dbReference>
<evidence type="ECO:0000313" key="5">
    <source>
        <dbReference type="Proteomes" id="UP000799778"/>
    </source>
</evidence>
<dbReference type="EMBL" id="ML978066">
    <property type="protein sequence ID" value="KAF2021060.1"/>
    <property type="molecule type" value="Genomic_DNA"/>
</dbReference>
<sequence length="330" mass="36558">MAQKNHVENIAIVGAGGQIGKFIVDALLQKGKFKVTAISRQDSTNTPAPGVQIARVDYDQHESLVKALEGQDVLLITMSVGAPPDQQAKLVRAAADAGVPWVLPNEFGNDRSSEQAGRDALIGPPKAAVRNLIESLGKSKWIGIACSFWYEYSLSWSHFYGFDIQKRHVLWYDDGLQKINTSTWPQTGRGVAELLSLPISKTEDGSESATLSDYANDFVRISSFAVNQRDMFESLKRVTKTTDSDWTFDSVPAKQIFEESVQQMEKGNHSAFGRRLYSRFFFPGENAGLYEVTSGLDNEKLGLPKEDLDEFTKKSVELAESNYVGKLFGM</sequence>
<proteinExistence type="predicted"/>
<evidence type="ECO:0000259" key="3">
    <source>
        <dbReference type="Pfam" id="PF05368"/>
    </source>
</evidence>
<keyword evidence="1" id="KW-0521">NADP</keyword>
<dbReference type="GeneID" id="54278539"/>
<dbReference type="CDD" id="cd05259">
    <property type="entry name" value="PCBER_SDR_a"/>
    <property type="match status" value="1"/>
</dbReference>
<dbReference type="InterPro" id="IPR008030">
    <property type="entry name" value="NmrA-like"/>
</dbReference>
<dbReference type="Pfam" id="PF05368">
    <property type="entry name" value="NmrA"/>
    <property type="match status" value="1"/>
</dbReference>
<dbReference type="Proteomes" id="UP000799778">
    <property type="component" value="Unassembled WGS sequence"/>
</dbReference>
<evidence type="ECO:0000256" key="1">
    <source>
        <dbReference type="ARBA" id="ARBA00022857"/>
    </source>
</evidence>
<organism evidence="4 5">
    <name type="scientific">Aaosphaeria arxii CBS 175.79</name>
    <dbReference type="NCBI Taxonomy" id="1450172"/>
    <lineage>
        <taxon>Eukaryota</taxon>
        <taxon>Fungi</taxon>
        <taxon>Dikarya</taxon>
        <taxon>Ascomycota</taxon>
        <taxon>Pezizomycotina</taxon>
        <taxon>Dothideomycetes</taxon>
        <taxon>Pleosporomycetidae</taxon>
        <taxon>Pleosporales</taxon>
        <taxon>Pleosporales incertae sedis</taxon>
        <taxon>Aaosphaeria</taxon>
    </lineage>
</organism>
<dbReference type="PANTHER" id="PTHR47706">
    <property type="entry name" value="NMRA-LIKE FAMILY PROTEIN"/>
    <property type="match status" value="1"/>
</dbReference>
<evidence type="ECO:0000313" key="4">
    <source>
        <dbReference type="EMBL" id="KAF2021060.1"/>
    </source>
</evidence>
<reference evidence="4" key="1">
    <citation type="journal article" date="2020" name="Stud. Mycol.">
        <title>101 Dothideomycetes genomes: a test case for predicting lifestyles and emergence of pathogens.</title>
        <authorList>
            <person name="Haridas S."/>
            <person name="Albert R."/>
            <person name="Binder M."/>
            <person name="Bloem J."/>
            <person name="Labutti K."/>
            <person name="Salamov A."/>
            <person name="Andreopoulos B."/>
            <person name="Baker S."/>
            <person name="Barry K."/>
            <person name="Bills G."/>
            <person name="Bluhm B."/>
            <person name="Cannon C."/>
            <person name="Castanera R."/>
            <person name="Culley D."/>
            <person name="Daum C."/>
            <person name="Ezra D."/>
            <person name="Gonzalez J."/>
            <person name="Henrissat B."/>
            <person name="Kuo A."/>
            <person name="Liang C."/>
            <person name="Lipzen A."/>
            <person name="Lutzoni F."/>
            <person name="Magnuson J."/>
            <person name="Mondo S."/>
            <person name="Nolan M."/>
            <person name="Ohm R."/>
            <person name="Pangilinan J."/>
            <person name="Park H.-J."/>
            <person name="Ramirez L."/>
            <person name="Alfaro M."/>
            <person name="Sun H."/>
            <person name="Tritt A."/>
            <person name="Yoshinaga Y."/>
            <person name="Zwiers L.-H."/>
            <person name="Turgeon B."/>
            <person name="Goodwin S."/>
            <person name="Spatafora J."/>
            <person name="Crous P."/>
            <person name="Grigoriev I."/>
        </authorList>
    </citation>
    <scope>NUCLEOTIDE SEQUENCE</scope>
    <source>
        <strain evidence="4">CBS 175.79</strain>
    </source>
</reference>
<evidence type="ECO:0000256" key="2">
    <source>
        <dbReference type="ARBA" id="ARBA00023002"/>
    </source>
</evidence>
<accession>A0A6A5Y8B9</accession>
<dbReference type="InterPro" id="IPR036291">
    <property type="entry name" value="NAD(P)-bd_dom_sf"/>
</dbReference>
<dbReference type="InterPro" id="IPR045312">
    <property type="entry name" value="PCBER-like"/>
</dbReference>
<feature type="domain" description="NmrA-like" evidence="3">
    <location>
        <begin position="9"/>
        <end position="151"/>
    </location>
</feature>
<name>A0A6A5Y8B9_9PLEO</name>
<gene>
    <name evidence="4" type="ORF">BU24DRAFT_14200</name>
</gene>
<keyword evidence="2" id="KW-0560">Oxidoreductase</keyword>
<keyword evidence="5" id="KW-1185">Reference proteome</keyword>
<dbReference type="SUPFAM" id="SSF51735">
    <property type="entry name" value="NAD(P)-binding Rossmann-fold domains"/>
    <property type="match status" value="1"/>
</dbReference>
<dbReference type="RefSeq" id="XP_033389399.1">
    <property type="nucleotide sequence ID" value="XM_033521142.1"/>
</dbReference>
<dbReference type="Gene3D" id="3.40.50.720">
    <property type="entry name" value="NAD(P)-binding Rossmann-like Domain"/>
    <property type="match status" value="1"/>
</dbReference>
<dbReference type="AlphaFoldDB" id="A0A6A5Y8B9"/>
<dbReference type="PANTHER" id="PTHR47706:SF7">
    <property type="entry name" value="CIPA-LIKE, PUTATIVE (AFU_ORTHOLOGUE AFUA_1G01630)-RELATED"/>
    <property type="match status" value="1"/>
</dbReference>
<dbReference type="GO" id="GO:0016491">
    <property type="term" value="F:oxidoreductase activity"/>
    <property type="evidence" value="ECO:0007669"/>
    <property type="project" value="UniProtKB-KW"/>
</dbReference>
<protein>
    <submittedName>
        <fullName evidence="4">NAD(P)-binding protein</fullName>
    </submittedName>
</protein>